<evidence type="ECO:0000256" key="5">
    <source>
        <dbReference type="SAM" id="Phobius"/>
    </source>
</evidence>
<feature type="transmembrane region" description="Helical" evidence="5">
    <location>
        <begin position="56"/>
        <end position="75"/>
    </location>
</feature>
<dbReference type="GO" id="GO:0016874">
    <property type="term" value="F:ligase activity"/>
    <property type="evidence" value="ECO:0007669"/>
    <property type="project" value="UniProtKB-KW"/>
</dbReference>
<feature type="transmembrane region" description="Helical" evidence="5">
    <location>
        <begin position="390"/>
        <end position="409"/>
    </location>
</feature>
<dbReference type="InterPro" id="IPR007016">
    <property type="entry name" value="O-antigen_ligase-rel_domated"/>
</dbReference>
<sequence>MVEQRHVAVTGCGLALLVLVLLPCVVQFLPEVYFDVDPRSEAGLSPAVAFGPTGAAWYQVVAVLVSAVALGVSVWAGAVVRWGAIGLVAVGMAMCAYHLPGHASNALPSGGWLAAAAMGLAAVHVGQFAGARRWLIAGLVAIVVPMGLQAVWYVMVDHPATVASYLAGEAALLESRGWEEGSPQHELYRRRLMDWQAVGAFGLSNVFGSVVAGFTLAGLAVMLGMWRRGRAMGALAERGEPRGSGIPGGAWMLLPVVLLGAVTVVLSRSTGAVLALPAGAVVLVAVTVATRRGGVWRWGAVALPVALVGLAFVAVLVRGAVGPPETIEGERTVLFRFHYWQAAAELMLHDLPGSALLGLGSAGFAQGYLWAKNPLNPEEVTNAHNVFVDYIAMLGVGGWAFAAVLVMWLTQGAVAAVRGAGGGENHASGGEVASVGLPRVNLVVAGLVAGVVFGVEYTLMLPTLVIESALLWLGGALAFVGVMALVAVPGRWGGWWAVAGLLGGATVVLVHNQIEMTFYQFNSAPIVWVLVGLAAAAWRGPTPVAAGGSTATAADDATAGRRWAGYVPAGALALVAGVMVVGHALPIAAQQERVASAARALQMDRFPQAMAWLDEAGQMRPTDATVWRWRVGLRLGAAQQAAAMGRRDVAGQMFADAVAVLDATRAAGVDTAGLHRQYAQVHGLAAEVLDEPQRLDEAIAARERATERAPYSLSDHVELGDRLWERGEREQAADLYRRALQISRWSYLDPVKQLPELEHRRLETRIAAVEAGAGF</sequence>
<evidence type="ECO:0000259" key="6">
    <source>
        <dbReference type="Pfam" id="PF04932"/>
    </source>
</evidence>
<dbReference type="InterPro" id="IPR011990">
    <property type="entry name" value="TPR-like_helical_dom_sf"/>
</dbReference>
<feature type="transmembrane region" description="Helical" evidence="5">
    <location>
        <begin position="566"/>
        <end position="589"/>
    </location>
</feature>
<reference evidence="7 8" key="1">
    <citation type="submission" date="2024-08" db="EMBL/GenBank/DDBJ databases">
        <title>Whole-genome sequencing of halo(alkali)philic microorganisms from hypersaline lakes.</title>
        <authorList>
            <person name="Sorokin D.Y."/>
            <person name="Merkel A.Y."/>
            <person name="Messina E."/>
            <person name="Yakimov M."/>
        </authorList>
    </citation>
    <scope>NUCLEOTIDE SEQUENCE [LARGE SCALE GENOMIC DNA]</scope>
    <source>
        <strain evidence="7 8">AB-hyl4</strain>
    </source>
</reference>
<feature type="domain" description="O-antigen ligase-related" evidence="6">
    <location>
        <begin position="256"/>
        <end position="401"/>
    </location>
</feature>
<feature type="transmembrane region" description="Helical" evidence="5">
    <location>
        <begin position="246"/>
        <end position="266"/>
    </location>
</feature>
<evidence type="ECO:0000313" key="7">
    <source>
        <dbReference type="EMBL" id="MFA9476839.1"/>
    </source>
</evidence>
<keyword evidence="3 5" id="KW-1133">Transmembrane helix</keyword>
<feature type="transmembrane region" description="Helical" evidence="5">
    <location>
        <begin position="7"/>
        <end position="29"/>
    </location>
</feature>
<dbReference type="EMBL" id="JBGUBD010000001">
    <property type="protein sequence ID" value="MFA9476839.1"/>
    <property type="molecule type" value="Genomic_DNA"/>
</dbReference>
<accession>A0ABV4TZT0</accession>
<evidence type="ECO:0000313" key="8">
    <source>
        <dbReference type="Proteomes" id="UP001575105"/>
    </source>
</evidence>
<name>A0ABV4TZT0_9BACT</name>
<evidence type="ECO:0000256" key="4">
    <source>
        <dbReference type="ARBA" id="ARBA00023136"/>
    </source>
</evidence>
<feature type="transmembrane region" description="Helical" evidence="5">
    <location>
        <begin position="518"/>
        <end position="538"/>
    </location>
</feature>
<feature type="transmembrane region" description="Helical" evidence="5">
    <location>
        <begin position="301"/>
        <end position="321"/>
    </location>
</feature>
<comment type="subcellular location">
    <subcellularLocation>
        <location evidence="1">Membrane</location>
        <topology evidence="1">Multi-pass membrane protein</topology>
    </subcellularLocation>
</comment>
<feature type="transmembrane region" description="Helical" evidence="5">
    <location>
        <begin position="197"/>
        <end position="225"/>
    </location>
</feature>
<proteinExistence type="predicted"/>
<evidence type="ECO:0000256" key="3">
    <source>
        <dbReference type="ARBA" id="ARBA00022989"/>
    </source>
</evidence>
<dbReference type="Proteomes" id="UP001575105">
    <property type="component" value="Unassembled WGS sequence"/>
</dbReference>
<organism evidence="7 8">
    <name type="scientific">Natronomicrosphaera hydrolytica</name>
    <dbReference type="NCBI Taxonomy" id="3242702"/>
    <lineage>
        <taxon>Bacteria</taxon>
        <taxon>Pseudomonadati</taxon>
        <taxon>Planctomycetota</taxon>
        <taxon>Phycisphaerae</taxon>
        <taxon>Phycisphaerales</taxon>
        <taxon>Phycisphaeraceae</taxon>
        <taxon>Natronomicrosphaera</taxon>
    </lineage>
</organism>
<dbReference type="Gene3D" id="1.25.40.10">
    <property type="entry name" value="Tetratricopeptide repeat domain"/>
    <property type="match status" value="1"/>
</dbReference>
<feature type="transmembrane region" description="Helical" evidence="5">
    <location>
        <begin position="494"/>
        <end position="511"/>
    </location>
</feature>
<evidence type="ECO:0000256" key="1">
    <source>
        <dbReference type="ARBA" id="ARBA00004141"/>
    </source>
</evidence>
<keyword evidence="2 5" id="KW-0812">Transmembrane</keyword>
<feature type="transmembrane region" description="Helical" evidence="5">
    <location>
        <begin position="106"/>
        <end position="123"/>
    </location>
</feature>
<feature type="transmembrane region" description="Helical" evidence="5">
    <location>
        <begin position="82"/>
        <end position="100"/>
    </location>
</feature>
<evidence type="ECO:0000256" key="2">
    <source>
        <dbReference type="ARBA" id="ARBA00022692"/>
    </source>
</evidence>
<feature type="transmembrane region" description="Helical" evidence="5">
    <location>
        <begin position="272"/>
        <end position="289"/>
    </location>
</feature>
<protein>
    <submittedName>
        <fullName evidence="7">O-antigen ligase family protein</fullName>
    </submittedName>
</protein>
<comment type="caution">
    <text evidence="7">The sequence shown here is derived from an EMBL/GenBank/DDBJ whole genome shotgun (WGS) entry which is preliminary data.</text>
</comment>
<feature type="transmembrane region" description="Helical" evidence="5">
    <location>
        <begin position="469"/>
        <end position="488"/>
    </location>
</feature>
<feature type="transmembrane region" description="Helical" evidence="5">
    <location>
        <begin position="351"/>
        <end position="370"/>
    </location>
</feature>
<keyword evidence="8" id="KW-1185">Reference proteome</keyword>
<gene>
    <name evidence="7" type="ORF">ACERK3_00900</name>
</gene>
<keyword evidence="4 5" id="KW-0472">Membrane</keyword>
<keyword evidence="7" id="KW-0436">Ligase</keyword>
<dbReference type="Pfam" id="PF04932">
    <property type="entry name" value="Wzy_C"/>
    <property type="match status" value="1"/>
</dbReference>
<feature type="transmembrane region" description="Helical" evidence="5">
    <location>
        <begin position="135"/>
        <end position="155"/>
    </location>
</feature>
<dbReference type="RefSeq" id="WP_425343764.1">
    <property type="nucleotide sequence ID" value="NZ_JBGUBD010000001.1"/>
</dbReference>
<feature type="transmembrane region" description="Helical" evidence="5">
    <location>
        <begin position="442"/>
        <end position="462"/>
    </location>
</feature>
<dbReference type="SUPFAM" id="SSF48452">
    <property type="entry name" value="TPR-like"/>
    <property type="match status" value="1"/>
</dbReference>